<protein>
    <submittedName>
        <fullName evidence="2">Uncharacterized protein</fullName>
    </submittedName>
</protein>
<comment type="caution">
    <text evidence="2">The sequence shown here is derived from an EMBL/GenBank/DDBJ whole genome shotgun (WGS) entry which is preliminary data.</text>
</comment>
<reference evidence="2 3" key="1">
    <citation type="submission" date="2020-04" db="EMBL/GenBank/DDBJ databases">
        <title>MicrobeNet Type strains.</title>
        <authorList>
            <person name="Nicholson A.C."/>
        </authorList>
    </citation>
    <scope>NUCLEOTIDE SEQUENCE [LARGE SCALE GENOMIC DNA]</scope>
    <source>
        <strain evidence="2 3">DSM 44445</strain>
    </source>
</reference>
<dbReference type="EMBL" id="JAAXPE010000046">
    <property type="protein sequence ID" value="NKY89408.1"/>
    <property type="molecule type" value="Genomic_DNA"/>
</dbReference>
<name>A0A7X6RL58_9NOCA</name>
<sequence>MSVPNINPEDHGEEISGLSDEQRQSEMDTLAFLADEMSSRTTKKLVEKIERQETVVPDGGSLGRALSSHVDRAARIRDGVRLWAPALVTTSGFAVAASTMPITGPLAAYGLGLSGFSVWMCAGRPSPSESVRMSAYAVADSASWIKRHITRAAQRRAAYEARRTGTSPAGTPIAE</sequence>
<accession>A0A7X6RL58</accession>
<organism evidence="2 3">
    <name type="scientific">Nocardia veterana</name>
    <dbReference type="NCBI Taxonomy" id="132249"/>
    <lineage>
        <taxon>Bacteria</taxon>
        <taxon>Bacillati</taxon>
        <taxon>Actinomycetota</taxon>
        <taxon>Actinomycetes</taxon>
        <taxon>Mycobacteriales</taxon>
        <taxon>Nocardiaceae</taxon>
        <taxon>Nocardia</taxon>
    </lineage>
</organism>
<keyword evidence="3" id="KW-1185">Reference proteome</keyword>
<dbReference type="AlphaFoldDB" id="A0A7X6RL58"/>
<dbReference type="Proteomes" id="UP000523447">
    <property type="component" value="Unassembled WGS sequence"/>
</dbReference>
<dbReference type="RefSeq" id="WP_040718134.1">
    <property type="nucleotide sequence ID" value="NZ_CAWPHS010000041.1"/>
</dbReference>
<gene>
    <name evidence="2" type="ORF">HGA07_27890</name>
</gene>
<evidence type="ECO:0000256" key="1">
    <source>
        <dbReference type="SAM" id="MobiDB-lite"/>
    </source>
</evidence>
<evidence type="ECO:0000313" key="3">
    <source>
        <dbReference type="Proteomes" id="UP000523447"/>
    </source>
</evidence>
<feature type="compositionally biased region" description="Basic and acidic residues" evidence="1">
    <location>
        <begin position="8"/>
        <end position="23"/>
    </location>
</feature>
<proteinExistence type="predicted"/>
<feature type="region of interest" description="Disordered" evidence="1">
    <location>
        <begin position="1"/>
        <end position="23"/>
    </location>
</feature>
<evidence type="ECO:0000313" key="2">
    <source>
        <dbReference type="EMBL" id="NKY89408.1"/>
    </source>
</evidence>